<reference evidence="2 3" key="1">
    <citation type="journal article" date="2017" name="Curr. Biol.">
        <title>The Evolution of Venom by Co-option of Single-Copy Genes.</title>
        <authorList>
            <person name="Martinson E.O."/>
            <person name="Mrinalini"/>
            <person name="Kelkar Y.D."/>
            <person name="Chang C.H."/>
            <person name="Werren J.H."/>
        </authorList>
    </citation>
    <scope>NUCLEOTIDE SEQUENCE [LARGE SCALE GENOMIC DNA]</scope>
    <source>
        <strain evidence="2 3">Alberta</strain>
        <tissue evidence="2">Whole body</tissue>
    </source>
</reference>
<feature type="region of interest" description="Disordered" evidence="1">
    <location>
        <begin position="1"/>
        <end position="137"/>
    </location>
</feature>
<keyword evidence="3" id="KW-1185">Reference proteome</keyword>
<accession>A0A232FHD9</accession>
<protein>
    <submittedName>
        <fullName evidence="2">Uncharacterized protein</fullName>
    </submittedName>
</protein>
<dbReference type="AlphaFoldDB" id="A0A232FHD9"/>
<sequence>MSQKNQASELHNDKMEEREKEDQVGRGVGDRRGRGDRWKKIGEKKVEQEKLRKGPRKGSGKESGETSGKDSDRSKGSVVEKDKGMKEGGTLNVKTGVIEQKKGVQDEVMAKKEKSERKIKEEGRRALKEAEDKKKIE</sequence>
<evidence type="ECO:0000313" key="2">
    <source>
        <dbReference type="EMBL" id="OXU29878.1"/>
    </source>
</evidence>
<feature type="compositionally biased region" description="Basic and acidic residues" evidence="1">
    <location>
        <begin position="99"/>
        <end position="137"/>
    </location>
</feature>
<evidence type="ECO:0000313" key="3">
    <source>
        <dbReference type="Proteomes" id="UP000215335"/>
    </source>
</evidence>
<name>A0A232FHD9_9HYME</name>
<dbReference type="EMBL" id="NNAY01000226">
    <property type="protein sequence ID" value="OXU29878.1"/>
    <property type="molecule type" value="Genomic_DNA"/>
</dbReference>
<gene>
    <name evidence="2" type="ORF">TSAR_002826</name>
</gene>
<feature type="compositionally biased region" description="Basic and acidic residues" evidence="1">
    <location>
        <begin position="10"/>
        <end position="52"/>
    </location>
</feature>
<organism evidence="2 3">
    <name type="scientific">Trichomalopsis sarcophagae</name>
    <dbReference type="NCBI Taxonomy" id="543379"/>
    <lineage>
        <taxon>Eukaryota</taxon>
        <taxon>Metazoa</taxon>
        <taxon>Ecdysozoa</taxon>
        <taxon>Arthropoda</taxon>
        <taxon>Hexapoda</taxon>
        <taxon>Insecta</taxon>
        <taxon>Pterygota</taxon>
        <taxon>Neoptera</taxon>
        <taxon>Endopterygota</taxon>
        <taxon>Hymenoptera</taxon>
        <taxon>Apocrita</taxon>
        <taxon>Proctotrupomorpha</taxon>
        <taxon>Chalcidoidea</taxon>
        <taxon>Pteromalidae</taxon>
        <taxon>Pteromalinae</taxon>
        <taxon>Trichomalopsis</taxon>
    </lineage>
</organism>
<comment type="caution">
    <text evidence="2">The sequence shown here is derived from an EMBL/GenBank/DDBJ whole genome shotgun (WGS) entry which is preliminary data.</text>
</comment>
<proteinExistence type="predicted"/>
<feature type="compositionally biased region" description="Basic and acidic residues" evidence="1">
    <location>
        <begin position="59"/>
        <end position="86"/>
    </location>
</feature>
<dbReference type="Proteomes" id="UP000215335">
    <property type="component" value="Unassembled WGS sequence"/>
</dbReference>
<evidence type="ECO:0000256" key="1">
    <source>
        <dbReference type="SAM" id="MobiDB-lite"/>
    </source>
</evidence>